<evidence type="ECO:0000256" key="7">
    <source>
        <dbReference type="PROSITE-ProRule" id="PRU00042"/>
    </source>
</evidence>
<keyword evidence="4 7" id="KW-0863">Zinc-finger</keyword>
<evidence type="ECO:0000256" key="1">
    <source>
        <dbReference type="ARBA" id="ARBA00004123"/>
    </source>
</evidence>
<dbReference type="InterPro" id="IPR001138">
    <property type="entry name" value="Zn2Cys6_DnaBD"/>
</dbReference>
<dbReference type="AlphaFoldDB" id="A0A3D8QWX5"/>
<evidence type="ECO:0000256" key="2">
    <source>
        <dbReference type="ARBA" id="ARBA00022723"/>
    </source>
</evidence>
<dbReference type="Proteomes" id="UP000256645">
    <property type="component" value="Unassembled WGS sequence"/>
</dbReference>
<dbReference type="GO" id="GO:0000785">
    <property type="term" value="C:chromatin"/>
    <property type="evidence" value="ECO:0007669"/>
    <property type="project" value="TreeGrafter"/>
</dbReference>
<dbReference type="PROSITE" id="PS50048">
    <property type="entry name" value="ZN2_CY6_FUNGAL_2"/>
    <property type="match status" value="1"/>
</dbReference>
<dbReference type="Gene3D" id="4.10.240.10">
    <property type="entry name" value="Zn(2)-C6 fungal-type DNA-binding domain"/>
    <property type="match status" value="1"/>
</dbReference>
<dbReference type="SMART" id="SM00355">
    <property type="entry name" value="ZnF_C2H2"/>
    <property type="match status" value="2"/>
</dbReference>
<dbReference type="PROSITE" id="PS00028">
    <property type="entry name" value="ZINC_FINGER_C2H2_1"/>
    <property type="match status" value="1"/>
</dbReference>
<comment type="caution">
    <text evidence="11">The sequence shown here is derived from an EMBL/GenBank/DDBJ whole genome shotgun (WGS) entry which is preliminary data.</text>
</comment>
<dbReference type="GO" id="GO:0005634">
    <property type="term" value="C:nucleus"/>
    <property type="evidence" value="ECO:0007669"/>
    <property type="project" value="UniProtKB-SubCell"/>
</dbReference>
<dbReference type="GO" id="GO:0008270">
    <property type="term" value="F:zinc ion binding"/>
    <property type="evidence" value="ECO:0007669"/>
    <property type="project" value="UniProtKB-KW"/>
</dbReference>
<dbReference type="Pfam" id="PF00172">
    <property type="entry name" value="Zn_clus"/>
    <property type="match status" value="1"/>
</dbReference>
<dbReference type="SMART" id="SM00066">
    <property type="entry name" value="GAL4"/>
    <property type="match status" value="1"/>
</dbReference>
<dbReference type="GO" id="GO:0000978">
    <property type="term" value="F:RNA polymerase II cis-regulatory region sequence-specific DNA binding"/>
    <property type="evidence" value="ECO:0007669"/>
    <property type="project" value="InterPro"/>
</dbReference>
<keyword evidence="12" id="KW-1185">Reference proteome</keyword>
<dbReference type="GO" id="GO:0000981">
    <property type="term" value="F:DNA-binding transcription factor activity, RNA polymerase II-specific"/>
    <property type="evidence" value="ECO:0007669"/>
    <property type="project" value="InterPro"/>
</dbReference>
<keyword evidence="3" id="KW-0677">Repeat</keyword>
<dbReference type="PROSITE" id="PS50157">
    <property type="entry name" value="ZINC_FINGER_C2H2_2"/>
    <property type="match status" value="2"/>
</dbReference>
<name>A0A3D8QWX5_9HELO</name>
<evidence type="ECO:0000256" key="6">
    <source>
        <dbReference type="ARBA" id="ARBA00023242"/>
    </source>
</evidence>
<evidence type="ECO:0000313" key="12">
    <source>
        <dbReference type="Proteomes" id="UP000256645"/>
    </source>
</evidence>
<dbReference type="CDD" id="cd12148">
    <property type="entry name" value="fungal_TF_MHR"/>
    <property type="match status" value="1"/>
</dbReference>
<evidence type="ECO:0000256" key="5">
    <source>
        <dbReference type="ARBA" id="ARBA00022833"/>
    </source>
</evidence>
<dbReference type="STRING" id="1849047.A0A3D8QWX5"/>
<evidence type="ECO:0000256" key="4">
    <source>
        <dbReference type="ARBA" id="ARBA00022771"/>
    </source>
</evidence>
<feature type="domain" description="C2H2-type" evidence="10">
    <location>
        <begin position="8"/>
        <end position="35"/>
    </location>
</feature>
<dbReference type="InterPro" id="IPR036864">
    <property type="entry name" value="Zn2-C6_fun-type_DNA-bd_sf"/>
</dbReference>
<dbReference type="GO" id="GO:0006351">
    <property type="term" value="P:DNA-templated transcription"/>
    <property type="evidence" value="ECO:0007669"/>
    <property type="project" value="InterPro"/>
</dbReference>
<keyword evidence="5" id="KW-0862">Zinc</keyword>
<dbReference type="PROSITE" id="PS00463">
    <property type="entry name" value="ZN2_CY6_FUNGAL_1"/>
    <property type="match status" value="1"/>
</dbReference>
<dbReference type="InterPro" id="IPR007219">
    <property type="entry name" value="XnlR_reg_dom"/>
</dbReference>
<dbReference type="PANTHER" id="PTHR40626">
    <property type="entry name" value="MIP31509P"/>
    <property type="match status" value="1"/>
</dbReference>
<dbReference type="CDD" id="cd00067">
    <property type="entry name" value="GAL4"/>
    <property type="match status" value="1"/>
</dbReference>
<proteinExistence type="predicted"/>
<dbReference type="Pfam" id="PF04082">
    <property type="entry name" value="Fungal_trans"/>
    <property type="match status" value="1"/>
</dbReference>
<reference evidence="11 12" key="1">
    <citation type="journal article" date="2018" name="IMA Fungus">
        <title>IMA Genome-F 9: Draft genome sequence of Annulohypoxylon stygium, Aspergillus mulundensis, Berkeleyomyces basicola (syn. Thielaviopsis basicola), Ceratocystis smalleyi, two Cercospora beticola strains, Coleophoma cylindrospora, Fusarium fracticaudum, Phialophora cf. hyalina, and Morchella septimelata.</title>
        <authorList>
            <person name="Wingfield B.D."/>
            <person name="Bills G.F."/>
            <person name="Dong Y."/>
            <person name="Huang W."/>
            <person name="Nel W.J."/>
            <person name="Swalarsk-Parry B.S."/>
            <person name="Vaghefi N."/>
            <person name="Wilken P.M."/>
            <person name="An Z."/>
            <person name="de Beer Z.W."/>
            <person name="De Vos L."/>
            <person name="Chen L."/>
            <person name="Duong T.A."/>
            <person name="Gao Y."/>
            <person name="Hammerbacher A."/>
            <person name="Kikkert J.R."/>
            <person name="Li Y."/>
            <person name="Li H."/>
            <person name="Li K."/>
            <person name="Li Q."/>
            <person name="Liu X."/>
            <person name="Ma X."/>
            <person name="Naidoo K."/>
            <person name="Pethybridge S.J."/>
            <person name="Sun J."/>
            <person name="Steenkamp E.T."/>
            <person name="van der Nest M.A."/>
            <person name="van Wyk S."/>
            <person name="Wingfield M.J."/>
            <person name="Xiong C."/>
            <person name="Yue Q."/>
            <person name="Zhang X."/>
        </authorList>
    </citation>
    <scope>NUCLEOTIDE SEQUENCE [LARGE SCALE GENOMIC DNA]</scope>
    <source>
        <strain evidence="11 12">BP6252</strain>
    </source>
</reference>
<evidence type="ECO:0000256" key="8">
    <source>
        <dbReference type="SAM" id="MobiDB-lite"/>
    </source>
</evidence>
<protein>
    <submittedName>
        <fullName evidence="11">Putative transcription factor Pig1p</fullName>
    </submittedName>
</protein>
<gene>
    <name evidence="11" type="ORF">BP6252_09968</name>
</gene>
<dbReference type="InterPro" id="IPR051059">
    <property type="entry name" value="VerF-like"/>
</dbReference>
<keyword evidence="2" id="KW-0479">Metal-binding</keyword>
<dbReference type="InterPro" id="IPR013087">
    <property type="entry name" value="Znf_C2H2_type"/>
</dbReference>
<comment type="subcellular location">
    <subcellularLocation>
        <location evidence="1">Nucleus</location>
    </subcellularLocation>
</comment>
<dbReference type="SUPFAM" id="SSF57667">
    <property type="entry name" value="beta-beta-alpha zinc fingers"/>
    <property type="match status" value="1"/>
</dbReference>
<evidence type="ECO:0000259" key="9">
    <source>
        <dbReference type="PROSITE" id="PS50048"/>
    </source>
</evidence>
<dbReference type="PANTHER" id="PTHR40626:SF3">
    <property type="entry name" value="TRANSCRIPTION FACTOR WITH C2H2 AND ZN(2)-CYS(6) DNA BINDING DOMAIN (EUROFUNG)-RELATED"/>
    <property type="match status" value="1"/>
</dbReference>
<accession>A0A3D8QWX5</accession>
<dbReference type="EMBL" id="PDLM01000011">
    <property type="protein sequence ID" value="RDW66333.1"/>
    <property type="molecule type" value="Genomic_DNA"/>
</dbReference>
<organism evidence="11 12">
    <name type="scientific">Coleophoma cylindrospora</name>
    <dbReference type="NCBI Taxonomy" id="1849047"/>
    <lineage>
        <taxon>Eukaryota</taxon>
        <taxon>Fungi</taxon>
        <taxon>Dikarya</taxon>
        <taxon>Ascomycota</taxon>
        <taxon>Pezizomycotina</taxon>
        <taxon>Leotiomycetes</taxon>
        <taxon>Helotiales</taxon>
        <taxon>Dermateaceae</taxon>
        <taxon>Coleophoma</taxon>
    </lineage>
</organism>
<keyword evidence="6" id="KW-0539">Nucleus</keyword>
<feature type="domain" description="Zn(2)-C6 fungal-type" evidence="9">
    <location>
        <begin position="78"/>
        <end position="107"/>
    </location>
</feature>
<feature type="compositionally biased region" description="Polar residues" evidence="8">
    <location>
        <begin position="131"/>
        <end position="143"/>
    </location>
</feature>
<dbReference type="OrthoDB" id="10018191at2759"/>
<evidence type="ECO:0000259" key="10">
    <source>
        <dbReference type="PROSITE" id="PS50157"/>
    </source>
</evidence>
<feature type="domain" description="C2H2-type" evidence="10">
    <location>
        <begin position="36"/>
        <end position="54"/>
    </location>
</feature>
<sequence>MEAQGLLSECNQCGKKFQRKAHLLRHQQQHSGDRPYSCKFCAKTFKRSDVLRDHFSRCERRGNSAIPNSLERGRKRHACDECSRLKVKCDNEVPCRKCREFGRTCVKSRPSGGGLSAGASSPDVEDAAPDPTNSPETSGSDRNSIGFLLNCSTERDFMTRFPKSATLSPHPRAANLAAVIPGVNGYHALSNAMPNELKNGIANDMNNGIPHGISSGLSHSLQHGLSGGVATGLSNGMGNNLTTDIANGIGNGQNYEIYGNMDGNVDLLLSSLEFESFEKATHNWPGMQVPGILWSGSNSLYIDRSVLEQRASDIRQNLYRTATSQAGSNLPPKEVVEAIEYLSADKIAAFIKLYFQHWHKHGPIVHEPSFNPCMAAVPLVLVLMALGAMYSKEPHEVQKIQALLDTIETYIYSLPGLSEEYDLPGRIYPKPAEDATPEWQQYQLEEMQGAYLMIVLQYWTGTETARKRVRQARFTRIVEIYRYLGMHTVQHPANFSITDEHSFRMWIKKEAYIRTATIAMMLDNAFGIFNNITPRLQWSEIDLPFPSEDRYFNFASYDEMLADGRFPTPKPKIKDAFLMLFSAGENWQEDLRPLRSGILNAMDMQMLMHINYTYFWTHTFASPFSTLPHTSIPTLLAPFKKGMQNWKHLWNEIKFSMPLEDWNALGFQRTAEIYYDAVKAIIQIFERREGNFPYIPSDCEKGSHLRLLLSF</sequence>
<feature type="region of interest" description="Disordered" evidence="8">
    <location>
        <begin position="109"/>
        <end position="145"/>
    </location>
</feature>
<dbReference type="SUPFAM" id="SSF57701">
    <property type="entry name" value="Zn2/Cys6 DNA-binding domain"/>
    <property type="match status" value="1"/>
</dbReference>
<evidence type="ECO:0000256" key="3">
    <source>
        <dbReference type="ARBA" id="ARBA00022737"/>
    </source>
</evidence>
<dbReference type="InterPro" id="IPR036236">
    <property type="entry name" value="Znf_C2H2_sf"/>
</dbReference>
<dbReference type="Gene3D" id="3.30.160.60">
    <property type="entry name" value="Classic Zinc Finger"/>
    <property type="match status" value="2"/>
</dbReference>
<evidence type="ECO:0000313" key="11">
    <source>
        <dbReference type="EMBL" id="RDW66333.1"/>
    </source>
</evidence>